<dbReference type="InParanoid" id="A0A401GCE3"/>
<proteinExistence type="inferred from homology"/>
<dbReference type="InterPro" id="IPR036425">
    <property type="entry name" value="MoaB/Mog-like_dom_sf"/>
</dbReference>
<evidence type="ECO:0000256" key="4">
    <source>
        <dbReference type="ARBA" id="ARBA00023150"/>
    </source>
</evidence>
<dbReference type="InterPro" id="IPR005110">
    <property type="entry name" value="MoeA_linker/N"/>
</dbReference>
<dbReference type="Pfam" id="PF00994">
    <property type="entry name" value="MoCF_biosynth"/>
    <property type="match status" value="2"/>
</dbReference>
<dbReference type="FunFam" id="3.40.980.10:FF:000001">
    <property type="entry name" value="Molybdopterin molybdenumtransferase"/>
    <property type="match status" value="1"/>
</dbReference>
<reference evidence="8 9" key="1">
    <citation type="journal article" date="2018" name="Sci. Rep.">
        <title>Genome sequence of the cauliflower mushroom Sparassis crispa (Hanabiratake) and its association with beneficial usage.</title>
        <authorList>
            <person name="Kiyama R."/>
            <person name="Furutani Y."/>
            <person name="Kawaguchi K."/>
            <person name="Nakanishi T."/>
        </authorList>
    </citation>
    <scope>NUCLEOTIDE SEQUENCE [LARGE SCALE GENOMIC DNA]</scope>
</reference>
<feature type="region of interest" description="Disordered" evidence="6">
    <location>
        <begin position="186"/>
        <end position="223"/>
    </location>
</feature>
<dbReference type="Gene3D" id="2.170.190.11">
    <property type="entry name" value="Molybdopterin biosynthesis moea protein, domain 3"/>
    <property type="match status" value="1"/>
</dbReference>
<comment type="caution">
    <text evidence="8">The sequence shown here is derived from an EMBL/GenBank/DDBJ whole genome shotgun (WGS) entry which is preliminary data.</text>
</comment>
<dbReference type="InterPro" id="IPR038987">
    <property type="entry name" value="MoeA-like"/>
</dbReference>
<comment type="similarity">
    <text evidence="3">In the C-terminal section; belongs to the MoeA family.</text>
</comment>
<evidence type="ECO:0000313" key="8">
    <source>
        <dbReference type="EMBL" id="GBE79793.1"/>
    </source>
</evidence>
<dbReference type="Pfam" id="PF03454">
    <property type="entry name" value="MoeA_C"/>
    <property type="match status" value="1"/>
</dbReference>
<dbReference type="Proteomes" id="UP000287166">
    <property type="component" value="Unassembled WGS sequence"/>
</dbReference>
<dbReference type="Pfam" id="PF03453">
    <property type="entry name" value="MoeA_N"/>
    <property type="match status" value="1"/>
</dbReference>
<keyword evidence="5" id="KW-0460">Magnesium</keyword>
<dbReference type="Gene3D" id="3.40.980.10">
    <property type="entry name" value="MoaB/Mog-like domain"/>
    <property type="match status" value="2"/>
</dbReference>
<keyword evidence="5" id="KW-0808">Transferase</keyword>
<feature type="compositionally biased region" description="Polar residues" evidence="6">
    <location>
        <begin position="201"/>
        <end position="216"/>
    </location>
</feature>
<dbReference type="GO" id="GO:0061598">
    <property type="term" value="F:molybdopterin adenylyltransferase activity"/>
    <property type="evidence" value="ECO:0007669"/>
    <property type="project" value="UniProtKB-UniRule"/>
</dbReference>
<dbReference type="CDD" id="cd00886">
    <property type="entry name" value="MogA_MoaB"/>
    <property type="match status" value="1"/>
</dbReference>
<dbReference type="EMBL" id="BFAD01000002">
    <property type="protein sequence ID" value="GBE79793.1"/>
    <property type="molecule type" value="Genomic_DNA"/>
</dbReference>
<dbReference type="SUPFAM" id="SSF53218">
    <property type="entry name" value="Molybdenum cofactor biosynthesis proteins"/>
    <property type="match status" value="2"/>
</dbReference>
<dbReference type="Gene3D" id="2.40.340.10">
    <property type="entry name" value="MoeA, C-terminal, domain IV"/>
    <property type="match status" value="1"/>
</dbReference>
<comment type="catalytic activity">
    <reaction evidence="5">
        <text>molybdopterin + ATP + H(+) = adenylyl-molybdopterin + diphosphate</text>
        <dbReference type="Rhea" id="RHEA:31331"/>
        <dbReference type="ChEBI" id="CHEBI:15378"/>
        <dbReference type="ChEBI" id="CHEBI:30616"/>
        <dbReference type="ChEBI" id="CHEBI:33019"/>
        <dbReference type="ChEBI" id="CHEBI:58698"/>
        <dbReference type="ChEBI" id="CHEBI:62727"/>
    </reaction>
</comment>
<evidence type="ECO:0000256" key="6">
    <source>
        <dbReference type="SAM" id="MobiDB-lite"/>
    </source>
</evidence>
<evidence type="ECO:0000256" key="2">
    <source>
        <dbReference type="ARBA" id="ARBA00007589"/>
    </source>
</evidence>
<dbReference type="GO" id="GO:0005829">
    <property type="term" value="C:cytosol"/>
    <property type="evidence" value="ECO:0007669"/>
    <property type="project" value="TreeGrafter"/>
</dbReference>
<dbReference type="CDD" id="cd00887">
    <property type="entry name" value="MoeA"/>
    <property type="match status" value="1"/>
</dbReference>
<dbReference type="PANTHER" id="PTHR10192:SF5">
    <property type="entry name" value="GEPHYRIN"/>
    <property type="match status" value="1"/>
</dbReference>
<dbReference type="RefSeq" id="XP_027610706.1">
    <property type="nucleotide sequence ID" value="XM_027754905.1"/>
</dbReference>
<name>A0A401GCE3_9APHY</name>
<dbReference type="PROSITE" id="PS01079">
    <property type="entry name" value="MOCF_BIOSYNTHESIS_2"/>
    <property type="match status" value="1"/>
</dbReference>
<evidence type="ECO:0000313" key="9">
    <source>
        <dbReference type="Proteomes" id="UP000287166"/>
    </source>
</evidence>
<dbReference type="GO" id="GO:0046872">
    <property type="term" value="F:metal ion binding"/>
    <property type="evidence" value="ECO:0007669"/>
    <property type="project" value="UniProtKB-UniRule"/>
</dbReference>
<organism evidence="8 9">
    <name type="scientific">Sparassis crispa</name>
    <dbReference type="NCBI Taxonomy" id="139825"/>
    <lineage>
        <taxon>Eukaryota</taxon>
        <taxon>Fungi</taxon>
        <taxon>Dikarya</taxon>
        <taxon>Basidiomycota</taxon>
        <taxon>Agaricomycotina</taxon>
        <taxon>Agaricomycetes</taxon>
        <taxon>Polyporales</taxon>
        <taxon>Sparassidaceae</taxon>
        <taxon>Sparassis</taxon>
    </lineage>
</organism>
<feature type="domain" description="MoaB/Mog" evidence="7">
    <location>
        <begin position="410"/>
        <end position="561"/>
    </location>
</feature>
<dbReference type="NCBIfam" id="TIGR00177">
    <property type="entry name" value="molyb_syn"/>
    <property type="match status" value="2"/>
</dbReference>
<comment type="similarity">
    <text evidence="2">In the N-terminal section; belongs to the MoaB/Mog family.</text>
</comment>
<dbReference type="InterPro" id="IPR036688">
    <property type="entry name" value="MoeA_C_domain_IV_sf"/>
</dbReference>
<dbReference type="SMART" id="SM00852">
    <property type="entry name" value="MoCF_biosynth"/>
    <property type="match status" value="2"/>
</dbReference>
<keyword evidence="9" id="KW-1185">Reference proteome</keyword>
<dbReference type="GeneID" id="38776710"/>
<evidence type="ECO:0000259" key="7">
    <source>
        <dbReference type="SMART" id="SM00852"/>
    </source>
</evidence>
<dbReference type="InterPro" id="IPR036135">
    <property type="entry name" value="MoeA_linker/N_sf"/>
</dbReference>
<evidence type="ECO:0000256" key="1">
    <source>
        <dbReference type="ARBA" id="ARBA00005046"/>
    </source>
</evidence>
<gene>
    <name evidence="8" type="ORF">SCP_0209940</name>
</gene>
<dbReference type="InterPro" id="IPR001453">
    <property type="entry name" value="MoaB/Mog_dom"/>
</dbReference>
<dbReference type="GO" id="GO:0005524">
    <property type="term" value="F:ATP binding"/>
    <property type="evidence" value="ECO:0007669"/>
    <property type="project" value="UniProtKB-UniRule"/>
</dbReference>
<dbReference type="AlphaFoldDB" id="A0A401GCE3"/>
<feature type="domain" description="MoaB/Mog" evidence="7">
    <location>
        <begin position="11"/>
        <end position="155"/>
    </location>
</feature>
<dbReference type="GO" id="GO:0061599">
    <property type="term" value="F:molybdopterin molybdotransferase activity"/>
    <property type="evidence" value="ECO:0007669"/>
    <property type="project" value="UniProtKB-UniRule"/>
</dbReference>
<dbReference type="PANTHER" id="PTHR10192">
    <property type="entry name" value="MOLYBDOPTERIN BIOSYNTHESIS PROTEIN"/>
    <property type="match status" value="1"/>
</dbReference>
<evidence type="ECO:0000256" key="5">
    <source>
        <dbReference type="RuleBase" id="RU365090"/>
    </source>
</evidence>
<evidence type="ECO:0000256" key="3">
    <source>
        <dbReference type="ARBA" id="ARBA00008339"/>
    </source>
</evidence>
<dbReference type="SUPFAM" id="SSF63867">
    <property type="entry name" value="MoeA C-terminal domain-like"/>
    <property type="match status" value="1"/>
</dbReference>
<feature type="compositionally biased region" description="Basic residues" evidence="6">
    <location>
        <begin position="186"/>
        <end position="199"/>
    </location>
</feature>
<accession>A0A401GCE3</accession>
<keyword evidence="5" id="KW-0479">Metal-binding</keyword>
<dbReference type="GO" id="GO:0006777">
    <property type="term" value="P:Mo-molybdopterin cofactor biosynthetic process"/>
    <property type="evidence" value="ECO:0007669"/>
    <property type="project" value="UniProtKB-UniRule"/>
</dbReference>
<dbReference type="InterPro" id="IPR005111">
    <property type="entry name" value="MoeA_C_domain_IV"/>
</dbReference>
<comment type="cofactor">
    <cofactor evidence="5">
        <name>Mg(2+)</name>
        <dbReference type="ChEBI" id="CHEBI:18420"/>
    </cofactor>
</comment>
<dbReference type="SUPFAM" id="SSF63882">
    <property type="entry name" value="MoeA N-terminal region -like"/>
    <property type="match status" value="1"/>
</dbReference>
<comment type="catalytic activity">
    <reaction evidence="5">
        <text>adenylyl-molybdopterin + molybdate = Mo-molybdopterin + AMP + H(+)</text>
        <dbReference type="Rhea" id="RHEA:35047"/>
        <dbReference type="ChEBI" id="CHEBI:15378"/>
        <dbReference type="ChEBI" id="CHEBI:36264"/>
        <dbReference type="ChEBI" id="CHEBI:62727"/>
        <dbReference type="ChEBI" id="CHEBI:71302"/>
        <dbReference type="ChEBI" id="CHEBI:456215"/>
    </reaction>
</comment>
<dbReference type="STRING" id="139825.A0A401GCE3"/>
<keyword evidence="5" id="KW-0500">Molybdenum</keyword>
<comment type="function">
    <text evidence="5">Catalyzes two steps in the biosynthesis of the molybdenum cofactor. In the first step, molybdopterin is adenylated. Subsequently, molybdate is inserted into adenylated molybdopterin and AMP is released.</text>
</comment>
<dbReference type="OrthoDB" id="4349954at2759"/>
<sequence length="656" mass="70856">MSESPSPIRVAILTVSDTAAADPVADKSGPTIKDILARRGYECILELIVPDDESRIREIVREWCDQGADWVITAGGTGFGVRDRTPEAIRPLLEREAPGLVHVLLSSSLRHTPLAALSRPVAGTVKNTLVVTLPGSVKAVRENLEVLLANGLVEHAVDLIKGGTGNRLHTELTSTSSSEERMLHQIHHHHHHHHDHGHRTPQPQTTLSHDPSQAVSSRHRESPYPLVSVEEAITLIFQQLRPLALQEKQVDPQLRGHVLGEDVYAAQDVPLTYTTSVDGYAFRSTDPPGIYRVASSQTHSTSDLLPPDSIYRINTGGPLPAGTDAVIMVEDTRLHSTYKNEHGEDVEEKEVETLAQVPKGENIRDPGSDVSKGDLVLEKGQILHSAGGEIGTLAFVGRTKVWVHMKPVVAILSTGNELLDLQSPTPFEGDGWGGIWDTNRPSLQAALEGMGYEVIDLGIVPDDIASHVAALRQGLTSADVILTTGGTSMGASDLLKPVIERHLDGTIHFGRVKVKPGKPTTFATIPTPTGRNERVPLFALPGNPASALVTFNVFVVPALRRLGGWPVERCQLPRIRVQIHDVMRLDPRPEFHRVVIKAGPTGLKAYSTGGQRSSRVASLNGANGLVALPARRIDGPDRVVAGESVEAVVIGELQIQ</sequence>
<keyword evidence="4 5" id="KW-0501">Molybdenum cofactor biosynthesis</keyword>
<protein>
    <recommendedName>
        <fullName evidence="7">MoaB/Mog domain-containing protein</fullName>
    </recommendedName>
</protein>
<dbReference type="UniPathway" id="UPA00344"/>
<comment type="pathway">
    <text evidence="1 5">Cofactor biosynthesis; molybdopterin biosynthesis.</text>
</comment>
<comment type="similarity">
    <text evidence="5">Belongs to the MoeA family.</text>
</comment>
<dbReference type="InterPro" id="IPR008284">
    <property type="entry name" value="MoCF_biosynth_CS"/>
</dbReference>
<dbReference type="Gene3D" id="3.90.105.10">
    <property type="entry name" value="Molybdopterin biosynthesis moea protein, domain 2"/>
    <property type="match status" value="1"/>
</dbReference>